<feature type="transmembrane region" description="Helical" evidence="6">
    <location>
        <begin position="32"/>
        <end position="51"/>
    </location>
</feature>
<proteinExistence type="inferred from homology"/>
<dbReference type="GO" id="GO:0005886">
    <property type="term" value="C:plasma membrane"/>
    <property type="evidence" value="ECO:0007669"/>
    <property type="project" value="UniProtKB-SubCell"/>
</dbReference>
<dbReference type="InterPro" id="IPR000615">
    <property type="entry name" value="Bestrophin"/>
</dbReference>
<dbReference type="Proteomes" id="UP000316759">
    <property type="component" value="Unassembled WGS sequence"/>
</dbReference>
<keyword evidence="6" id="KW-0407">Ion channel</keyword>
<gene>
    <name evidence="7" type="ORF">FGIG_00499</name>
</gene>
<dbReference type="OrthoDB" id="201595at2759"/>
<dbReference type="GO" id="GO:0034707">
    <property type="term" value="C:chloride channel complex"/>
    <property type="evidence" value="ECO:0007669"/>
    <property type="project" value="UniProtKB-KW"/>
</dbReference>
<dbReference type="EMBL" id="SUNJ01008939">
    <property type="protein sequence ID" value="TPP60811.1"/>
    <property type="molecule type" value="Genomic_DNA"/>
</dbReference>
<dbReference type="AlphaFoldDB" id="A0A504YKC2"/>
<evidence type="ECO:0000256" key="6">
    <source>
        <dbReference type="RuleBase" id="RU363126"/>
    </source>
</evidence>
<keyword evidence="6" id="KW-0813">Transport</keyword>
<evidence type="ECO:0000313" key="8">
    <source>
        <dbReference type="Proteomes" id="UP000316759"/>
    </source>
</evidence>
<comment type="caution">
    <text evidence="6">Lacks conserved residue(s) required for the propagation of feature annotation.</text>
</comment>
<keyword evidence="2 6" id="KW-0812">Transmembrane</keyword>
<dbReference type="InterPro" id="IPR021134">
    <property type="entry name" value="Bestrophin-like"/>
</dbReference>
<protein>
    <recommendedName>
        <fullName evidence="6">Bestrophin homolog</fullName>
    </recommendedName>
</protein>
<evidence type="ECO:0000256" key="1">
    <source>
        <dbReference type="ARBA" id="ARBA00004370"/>
    </source>
</evidence>
<comment type="caution">
    <text evidence="7">The sequence shown here is derived from an EMBL/GenBank/DDBJ whole genome shotgun (WGS) entry which is preliminary data.</text>
</comment>
<dbReference type="STRING" id="46835.A0A504YKC2"/>
<keyword evidence="6" id="KW-1003">Cell membrane</keyword>
<keyword evidence="6" id="KW-0406">Ion transport</keyword>
<organism evidence="7 8">
    <name type="scientific">Fasciola gigantica</name>
    <name type="common">Giant liver fluke</name>
    <dbReference type="NCBI Taxonomy" id="46835"/>
    <lineage>
        <taxon>Eukaryota</taxon>
        <taxon>Metazoa</taxon>
        <taxon>Spiralia</taxon>
        <taxon>Lophotrochozoa</taxon>
        <taxon>Platyhelminthes</taxon>
        <taxon>Trematoda</taxon>
        <taxon>Digenea</taxon>
        <taxon>Plagiorchiida</taxon>
        <taxon>Echinostomata</taxon>
        <taxon>Echinostomatoidea</taxon>
        <taxon>Fasciolidae</taxon>
        <taxon>Fasciola</taxon>
    </lineage>
</organism>
<reference evidence="7 8" key="1">
    <citation type="submission" date="2019-04" db="EMBL/GenBank/DDBJ databases">
        <title>Annotation for the trematode Fasciola gigantica.</title>
        <authorList>
            <person name="Choi Y.-J."/>
        </authorList>
    </citation>
    <scope>NUCLEOTIDE SEQUENCE [LARGE SCALE GENOMIC DNA]</scope>
    <source>
        <strain evidence="7">Uganda_cow_1</strain>
    </source>
</reference>
<evidence type="ECO:0000256" key="4">
    <source>
        <dbReference type="ARBA" id="ARBA00023136"/>
    </source>
</evidence>
<comment type="function">
    <text evidence="6">Forms chloride channels.</text>
</comment>
<comment type="subcellular location">
    <subcellularLocation>
        <location evidence="6">Cell membrane</location>
        <topology evidence="6">Multi-pass membrane protein</topology>
    </subcellularLocation>
    <subcellularLocation>
        <location evidence="1">Membrane</location>
    </subcellularLocation>
</comment>
<dbReference type="GO" id="GO:0005254">
    <property type="term" value="F:chloride channel activity"/>
    <property type="evidence" value="ECO:0007669"/>
    <property type="project" value="UniProtKB-KW"/>
</dbReference>
<accession>A0A504YKC2</accession>
<dbReference type="PANTHER" id="PTHR10736:SF65">
    <property type="entry name" value="BESTROPHIN 1, ISOFORM C-RELATED"/>
    <property type="match status" value="1"/>
</dbReference>
<sequence length="80" mass="9408">MTVFYTDEISDGDNLTVTCKLLRKWKGSLYKLVWSNLLIYVCLYYTLSFTYRFALTENQKRWLVSHSEMKTVLVNPVSAT</sequence>
<keyword evidence="6" id="KW-0868">Chloride</keyword>
<evidence type="ECO:0000256" key="5">
    <source>
        <dbReference type="ARBA" id="ARBA00034769"/>
    </source>
</evidence>
<keyword evidence="3 6" id="KW-1133">Transmembrane helix</keyword>
<evidence type="ECO:0000256" key="3">
    <source>
        <dbReference type="ARBA" id="ARBA00022989"/>
    </source>
</evidence>
<dbReference type="Pfam" id="PF01062">
    <property type="entry name" value="Bestrophin"/>
    <property type="match status" value="1"/>
</dbReference>
<keyword evidence="8" id="KW-1185">Reference proteome</keyword>
<keyword evidence="4 6" id="KW-0472">Membrane</keyword>
<name>A0A504YKC2_FASGI</name>
<evidence type="ECO:0000256" key="2">
    <source>
        <dbReference type="ARBA" id="ARBA00022692"/>
    </source>
</evidence>
<comment type="similarity">
    <text evidence="5 6">Belongs to the anion channel-forming bestrophin (TC 1.A.46) family. Calcium-sensitive chloride channel subfamily.</text>
</comment>
<evidence type="ECO:0000313" key="7">
    <source>
        <dbReference type="EMBL" id="TPP60811.1"/>
    </source>
</evidence>
<dbReference type="PANTHER" id="PTHR10736">
    <property type="entry name" value="BESTROPHIN"/>
    <property type="match status" value="1"/>
</dbReference>
<keyword evidence="6" id="KW-0869">Chloride channel</keyword>